<sequence>IDAFKERGCPVTLYQAATFRELAMLRSTVVEDSWRDREDLDESNAWKNE</sequence>
<dbReference type="AlphaFoldDB" id="A0A0F9G1Q9"/>
<accession>A0A0F9G1Q9</accession>
<organism evidence="1">
    <name type="scientific">marine sediment metagenome</name>
    <dbReference type="NCBI Taxonomy" id="412755"/>
    <lineage>
        <taxon>unclassified sequences</taxon>
        <taxon>metagenomes</taxon>
        <taxon>ecological metagenomes</taxon>
    </lineage>
</organism>
<name>A0A0F9G1Q9_9ZZZZ</name>
<protein>
    <submittedName>
        <fullName evidence="1">Uncharacterized protein</fullName>
    </submittedName>
</protein>
<comment type="caution">
    <text evidence="1">The sequence shown here is derived from an EMBL/GenBank/DDBJ whole genome shotgun (WGS) entry which is preliminary data.</text>
</comment>
<reference evidence="1" key="1">
    <citation type="journal article" date="2015" name="Nature">
        <title>Complex archaea that bridge the gap between prokaryotes and eukaryotes.</title>
        <authorList>
            <person name="Spang A."/>
            <person name="Saw J.H."/>
            <person name="Jorgensen S.L."/>
            <person name="Zaremba-Niedzwiedzka K."/>
            <person name="Martijn J."/>
            <person name="Lind A.E."/>
            <person name="van Eijk R."/>
            <person name="Schleper C."/>
            <person name="Guy L."/>
            <person name="Ettema T.J."/>
        </authorList>
    </citation>
    <scope>NUCLEOTIDE SEQUENCE</scope>
</reference>
<dbReference type="EMBL" id="LAZR01030208">
    <property type="protein sequence ID" value="KKL57307.1"/>
    <property type="molecule type" value="Genomic_DNA"/>
</dbReference>
<evidence type="ECO:0000313" key="1">
    <source>
        <dbReference type="EMBL" id="KKL57307.1"/>
    </source>
</evidence>
<gene>
    <name evidence="1" type="ORF">LCGC14_2236730</name>
</gene>
<feature type="non-terminal residue" evidence="1">
    <location>
        <position position="1"/>
    </location>
</feature>
<proteinExistence type="predicted"/>